<comment type="caution">
    <text evidence="5">The sequence shown here is derived from an EMBL/GenBank/DDBJ whole genome shotgun (WGS) entry which is preliminary data.</text>
</comment>
<dbReference type="RefSeq" id="WP_168083718.1">
    <property type="nucleotide sequence ID" value="NZ_JAAVJI010000004.1"/>
</dbReference>
<protein>
    <submittedName>
        <fullName evidence="5">GntR family transcriptional regulator</fullName>
    </submittedName>
</protein>
<dbReference type="SUPFAM" id="SSF46785">
    <property type="entry name" value="Winged helix' DNA-binding domain"/>
    <property type="match status" value="2"/>
</dbReference>
<dbReference type="CDD" id="cd07377">
    <property type="entry name" value="WHTH_GntR"/>
    <property type="match status" value="1"/>
</dbReference>
<evidence type="ECO:0000256" key="3">
    <source>
        <dbReference type="ARBA" id="ARBA00023163"/>
    </source>
</evidence>
<dbReference type="EMBL" id="JAAVJI010000004">
    <property type="protein sequence ID" value="NJP01150.1"/>
    <property type="molecule type" value="Genomic_DNA"/>
</dbReference>
<dbReference type="Pfam" id="PF00392">
    <property type="entry name" value="GntR"/>
    <property type="match status" value="1"/>
</dbReference>
<dbReference type="SMART" id="SM00345">
    <property type="entry name" value="HTH_GNTR"/>
    <property type="match status" value="2"/>
</dbReference>
<keyword evidence="2" id="KW-0238">DNA-binding</keyword>
<reference evidence="5 6" key="1">
    <citation type="submission" date="2020-03" db="EMBL/GenBank/DDBJ databases">
        <authorList>
            <person name="Wang L."/>
            <person name="He N."/>
            <person name="Li Y."/>
            <person name="Fang Y."/>
            <person name="Zhang F."/>
        </authorList>
    </citation>
    <scope>NUCLEOTIDE SEQUENCE [LARGE SCALE GENOMIC DNA]</scope>
    <source>
        <strain evidence="6">hsmgli-8</strain>
    </source>
</reference>
<feature type="domain" description="HTH gntR-type" evidence="4">
    <location>
        <begin position="11"/>
        <end position="78"/>
    </location>
</feature>
<dbReference type="PANTHER" id="PTHR43537">
    <property type="entry name" value="TRANSCRIPTIONAL REGULATOR, GNTR FAMILY"/>
    <property type="match status" value="1"/>
</dbReference>
<keyword evidence="1" id="KW-0805">Transcription regulation</keyword>
<name>A0ABX0YDZ8_9PSED</name>
<gene>
    <name evidence="5" type="ORF">HBH25_09760</name>
</gene>
<dbReference type="Pfam" id="PF07729">
    <property type="entry name" value="FCD"/>
    <property type="match status" value="1"/>
</dbReference>
<dbReference type="InterPro" id="IPR036390">
    <property type="entry name" value="WH_DNA-bd_sf"/>
</dbReference>
<keyword evidence="6" id="KW-1185">Reference proteome</keyword>
<dbReference type="Gene3D" id="1.20.120.530">
    <property type="entry name" value="GntR ligand-binding domain-like"/>
    <property type="match status" value="1"/>
</dbReference>
<dbReference type="SUPFAM" id="SSF48008">
    <property type="entry name" value="GntR ligand-binding domain-like"/>
    <property type="match status" value="1"/>
</dbReference>
<dbReference type="InterPro" id="IPR011711">
    <property type="entry name" value="GntR_C"/>
</dbReference>
<sequence length="333" mass="36831">MPTAVTPDRSASRYEMIRDTLRSAILKGVAVPGLVLVEAPLAQLFGTSRVPVRQALTLLHEEGLIQRFEGRGYVIGGPGQEAPPCRLPLTRALLGLEPLQHLIDTRALGERVYDTLARAVTHVMVFGHYRIDEQHAAETLHVSRSVVREALMRLRDRGLVEKEPYAHWLAGPLTAHAITEDYELRGLLEPDALRQRASAVPRTELQAMLTRITTAQQAGAGVTRAAIEHIEQDLHVTCLAGLPNARMAAIIGQCQIPMSIGRVLHEALHTSMDDAMLNEHRLVFESLLHGTVESAALSLREHLLRARERTLQRLKVLSVLPEPALPGYMQRLA</sequence>
<evidence type="ECO:0000256" key="2">
    <source>
        <dbReference type="ARBA" id="ARBA00023125"/>
    </source>
</evidence>
<evidence type="ECO:0000313" key="6">
    <source>
        <dbReference type="Proteomes" id="UP000746535"/>
    </source>
</evidence>
<dbReference type="Proteomes" id="UP000746535">
    <property type="component" value="Unassembled WGS sequence"/>
</dbReference>
<accession>A0ABX0YDZ8</accession>
<evidence type="ECO:0000259" key="4">
    <source>
        <dbReference type="PROSITE" id="PS50949"/>
    </source>
</evidence>
<keyword evidence="3" id="KW-0804">Transcription</keyword>
<evidence type="ECO:0000313" key="5">
    <source>
        <dbReference type="EMBL" id="NJP01150.1"/>
    </source>
</evidence>
<dbReference type="InterPro" id="IPR036388">
    <property type="entry name" value="WH-like_DNA-bd_sf"/>
</dbReference>
<proteinExistence type="predicted"/>
<organism evidence="5 6">
    <name type="scientific">Pseudomonas quercus</name>
    <dbReference type="NCBI Taxonomy" id="2722792"/>
    <lineage>
        <taxon>Bacteria</taxon>
        <taxon>Pseudomonadati</taxon>
        <taxon>Pseudomonadota</taxon>
        <taxon>Gammaproteobacteria</taxon>
        <taxon>Pseudomonadales</taxon>
        <taxon>Pseudomonadaceae</taxon>
        <taxon>Pseudomonas</taxon>
    </lineage>
</organism>
<dbReference type="SMART" id="SM00895">
    <property type="entry name" value="FCD"/>
    <property type="match status" value="1"/>
</dbReference>
<evidence type="ECO:0000256" key="1">
    <source>
        <dbReference type="ARBA" id="ARBA00023015"/>
    </source>
</evidence>
<dbReference type="InterPro" id="IPR000524">
    <property type="entry name" value="Tscrpt_reg_HTH_GntR"/>
</dbReference>
<dbReference type="InterPro" id="IPR008920">
    <property type="entry name" value="TF_FadR/GntR_C"/>
</dbReference>
<dbReference type="PANTHER" id="PTHR43537:SF24">
    <property type="entry name" value="GLUCONATE OPERON TRANSCRIPTIONAL REPRESSOR"/>
    <property type="match status" value="1"/>
</dbReference>
<dbReference type="PROSITE" id="PS50949">
    <property type="entry name" value="HTH_GNTR"/>
    <property type="match status" value="1"/>
</dbReference>
<dbReference type="Gene3D" id="1.10.10.10">
    <property type="entry name" value="Winged helix-like DNA-binding domain superfamily/Winged helix DNA-binding domain"/>
    <property type="match status" value="2"/>
</dbReference>